<feature type="compositionally biased region" description="Gly residues" evidence="1">
    <location>
        <begin position="157"/>
        <end position="187"/>
    </location>
</feature>
<reference evidence="3 4" key="1">
    <citation type="submission" date="2019-08" db="EMBL/GenBank/DDBJ databases">
        <title>Archangium and Cystobacter genomes.</title>
        <authorList>
            <person name="Chen I.-C.K."/>
            <person name="Wielgoss S."/>
        </authorList>
    </citation>
    <scope>NUCLEOTIDE SEQUENCE [LARGE SCALE GENOMIC DNA]</scope>
    <source>
        <strain evidence="3 4">Cbm 6</strain>
    </source>
</reference>
<sequence>MRKPTWLDLGIAVLGLFLVCSAAQGVAQTQSTRTGAQSPSSEDTSIGDVTQDSRITGTSDAMGSGSGLVTNDTPQETGTGGAGTAGAGTGGTGTTVGTGTGQTAGTGGSGTGTQGTAVDAAQQRLEVARLRTEVARLEQQLAQMRARLSQAETASQGTGGSGAGTGGSGAGTGGSGSAGTGGSGSAGIGDPSAEGPEVNTGVGDPAAESVGGAGRAQAATQPDTSNQGYAVAHVIHTGRVRSVSQQRLVLVDEGGIVKTLTLAPNVRVVRGGRQVALQSLTEGAVVRASGDMYARDNPVFEIQVVPTAPAR</sequence>
<protein>
    <submittedName>
        <fullName evidence="3">Uncharacterized protein</fullName>
    </submittedName>
</protein>
<feature type="compositionally biased region" description="Gly residues" evidence="1">
    <location>
        <begin position="78"/>
        <end position="113"/>
    </location>
</feature>
<keyword evidence="2" id="KW-0732">Signal</keyword>
<dbReference type="Proteomes" id="UP001611383">
    <property type="component" value="Chromosome"/>
</dbReference>
<accession>A0ABY9X8E2</accession>
<evidence type="ECO:0000256" key="2">
    <source>
        <dbReference type="SAM" id="SignalP"/>
    </source>
</evidence>
<feature type="compositionally biased region" description="Polar residues" evidence="1">
    <location>
        <begin position="29"/>
        <end position="76"/>
    </location>
</feature>
<organism evidence="3 4">
    <name type="scientific">Archangium minus</name>
    <dbReference type="NCBI Taxonomy" id="83450"/>
    <lineage>
        <taxon>Bacteria</taxon>
        <taxon>Pseudomonadati</taxon>
        <taxon>Myxococcota</taxon>
        <taxon>Myxococcia</taxon>
        <taxon>Myxococcales</taxon>
        <taxon>Cystobacterineae</taxon>
        <taxon>Archangiaceae</taxon>
        <taxon>Archangium</taxon>
    </lineage>
</organism>
<feature type="region of interest" description="Disordered" evidence="1">
    <location>
        <begin position="148"/>
        <end position="225"/>
    </location>
</feature>
<feature type="chain" id="PRO_5046645028" evidence="2">
    <location>
        <begin position="23"/>
        <end position="311"/>
    </location>
</feature>
<dbReference type="EMBL" id="CP043494">
    <property type="protein sequence ID" value="WNG51658.1"/>
    <property type="molecule type" value="Genomic_DNA"/>
</dbReference>
<keyword evidence="4" id="KW-1185">Reference proteome</keyword>
<evidence type="ECO:0000313" key="4">
    <source>
        <dbReference type="Proteomes" id="UP001611383"/>
    </source>
</evidence>
<feature type="signal peptide" evidence="2">
    <location>
        <begin position="1"/>
        <end position="22"/>
    </location>
</feature>
<proteinExistence type="predicted"/>
<evidence type="ECO:0000313" key="3">
    <source>
        <dbReference type="EMBL" id="WNG51658.1"/>
    </source>
</evidence>
<evidence type="ECO:0000256" key="1">
    <source>
        <dbReference type="SAM" id="MobiDB-lite"/>
    </source>
</evidence>
<dbReference type="RefSeq" id="WP_395811938.1">
    <property type="nucleotide sequence ID" value="NZ_CP043494.1"/>
</dbReference>
<feature type="region of interest" description="Disordered" evidence="1">
    <location>
        <begin position="29"/>
        <end position="116"/>
    </location>
</feature>
<gene>
    <name evidence="3" type="ORF">F0U60_51735</name>
</gene>
<name>A0ABY9X8E2_9BACT</name>